<dbReference type="NCBIfam" id="NF011832">
    <property type="entry name" value="PRK15304.1"/>
    <property type="match status" value="1"/>
</dbReference>
<dbReference type="PANTHER" id="PTHR30451:SF8">
    <property type="entry name" value="FIMBRIAL USHER PROTEIN"/>
    <property type="match status" value="1"/>
</dbReference>
<dbReference type="PANTHER" id="PTHR30451">
    <property type="entry name" value="OUTER MEMBRANE USHER PROTEIN"/>
    <property type="match status" value="1"/>
</dbReference>
<dbReference type="Proteomes" id="UP000706580">
    <property type="component" value="Unassembled WGS sequence"/>
</dbReference>
<dbReference type="EMBL" id="JADMNK010000004">
    <property type="protein sequence ID" value="MBZ0058091.1"/>
    <property type="molecule type" value="Genomic_DNA"/>
</dbReference>
<name>A0ABS7RUU6_9ENTR</name>
<reference evidence="3 4" key="1">
    <citation type="submission" date="2020-11" db="EMBL/GenBank/DDBJ databases">
        <title>Draft Genome of Enterobacter sp. strain EMC7.</title>
        <authorList>
            <person name="Barman P."/>
            <person name="Sinha S."/>
            <person name="Sen S."/>
            <person name="Chakraborty R."/>
        </authorList>
    </citation>
    <scope>NUCLEOTIDE SEQUENCE [LARGE SCALE GENOMIC DNA]</scope>
    <source>
        <strain evidence="3 4">EMC7</strain>
    </source>
</reference>
<dbReference type="RefSeq" id="WP_223074539.1">
    <property type="nucleotide sequence ID" value="NZ_JADMNK010000004.1"/>
</dbReference>
<feature type="chain" id="PRO_5046779447" evidence="1">
    <location>
        <begin position="22"/>
        <end position="792"/>
    </location>
</feature>
<dbReference type="Gene3D" id="2.60.40.2610">
    <property type="entry name" value="Outer membrane usher protein FimD, plug domain"/>
    <property type="match status" value="1"/>
</dbReference>
<keyword evidence="4" id="KW-1185">Reference proteome</keyword>
<evidence type="ECO:0000259" key="2">
    <source>
        <dbReference type="Pfam" id="PF13953"/>
    </source>
</evidence>
<dbReference type="InterPro" id="IPR025949">
    <property type="entry name" value="PapC-like_C"/>
</dbReference>
<dbReference type="Gene3D" id="2.60.40.3110">
    <property type="match status" value="1"/>
</dbReference>
<dbReference type="Pfam" id="PF13953">
    <property type="entry name" value="PapC_C"/>
    <property type="match status" value="1"/>
</dbReference>
<gene>
    <name evidence="3" type="ORF">ITX56_09770</name>
</gene>
<protein>
    <submittedName>
        <fullName evidence="3">Fimbrial biogenesis usher protein</fullName>
    </submittedName>
</protein>
<evidence type="ECO:0000256" key="1">
    <source>
        <dbReference type="SAM" id="SignalP"/>
    </source>
</evidence>
<dbReference type="SUPFAM" id="SSF141729">
    <property type="entry name" value="FimD N-terminal domain-like"/>
    <property type="match status" value="1"/>
</dbReference>
<comment type="caution">
    <text evidence="3">The sequence shown here is derived from an EMBL/GenBank/DDBJ whole genome shotgun (WGS) entry which is preliminary data.</text>
</comment>
<dbReference type="Pfam" id="PF00577">
    <property type="entry name" value="Usher"/>
    <property type="match status" value="1"/>
</dbReference>
<dbReference type="InterPro" id="IPR037224">
    <property type="entry name" value="PapC_N_sf"/>
</dbReference>
<sequence>MFKRTLLVCALSLILSRQGYASDTDPSPIEFDSETLKSLGIDPGISGYFAQKARFMPGEISITVIVNGENKGNIIASFNQDGELCFSKSFIELAGLRLPADYTEGCYDYLKHFPETVLNPVPGRELVELVVSADNIAHQSLSAAEFITDGSAGVLNYSAMSSRSEYSGDSATYSQMQLDGGVNFAGWLLRSQQLLSHSQGQFNSENGQTYLQRTFVGLRTTAMAGEVNMNNALLEGVGLYGMTFTPEDALEAPEGRIKVSGIANTSQARVEVRQQGILIHSTLVPVGPFTLTDISLRNYTSDLNVTVIENDGNKHSYAVPSTLYLQRMGNPAGFFLSLGRVSDNYDDKPLVVSASNGWRLLSGSNINVGAIVASDFQAVGASIDAAPLTPLSLGLKANQSYDRKLALHGQSYRAEASMTMASGLSITASSAYYTSGYREFSQFIDRNYTATKKLEYSVGLQWSSPGWGTFSSSFYETKSRQDDTKTGYVTAGWGDKIFSAYVSANWQRQLNGSSGEGKKEDSFYLNVSIPLGKSHVNTYVRHGDSETRYGSTMSGNLGDETIYTLGTDKGRYAHDRSVNASISSNLHYTQLMLNGSVAGQDRRSYTGSLQGGIVAHGDGITLSPVPVRETFGIASLAQPLSGVKIDTPQGPVWTDSRGYAVLPALNAWRNSRIEVSTETLPKNVDIGNGTHQLKQGRGSVGKVQFTAVTQRRVLLEISMADGKKLPKNLAITDEDGNYLTTSVDEGVVFLNNVNSSQVLLAQGESGVCRIKLALPEVVETGVFYETAKGVCL</sequence>
<evidence type="ECO:0000313" key="4">
    <source>
        <dbReference type="Proteomes" id="UP000706580"/>
    </source>
</evidence>
<dbReference type="InterPro" id="IPR000015">
    <property type="entry name" value="Fimb_usher"/>
</dbReference>
<proteinExistence type="predicted"/>
<feature type="domain" description="PapC-like C-terminal" evidence="2">
    <location>
        <begin position="714"/>
        <end position="776"/>
    </location>
</feature>
<feature type="signal peptide" evidence="1">
    <location>
        <begin position="1"/>
        <end position="21"/>
    </location>
</feature>
<keyword evidence="1" id="KW-0732">Signal</keyword>
<evidence type="ECO:0000313" key="3">
    <source>
        <dbReference type="EMBL" id="MBZ0058091.1"/>
    </source>
</evidence>
<organism evidence="3 4">
    <name type="scientific">Leclercia barmai</name>
    <dbReference type="NCBI Taxonomy" id="2785629"/>
    <lineage>
        <taxon>Bacteria</taxon>
        <taxon>Pseudomonadati</taxon>
        <taxon>Pseudomonadota</taxon>
        <taxon>Gammaproteobacteria</taxon>
        <taxon>Enterobacterales</taxon>
        <taxon>Enterobacteriaceae</taxon>
        <taxon>Leclercia</taxon>
    </lineage>
</organism>
<dbReference type="InterPro" id="IPR042186">
    <property type="entry name" value="FimD_plug_dom"/>
</dbReference>
<accession>A0ABS7RUU6</accession>